<dbReference type="Proteomes" id="UP001367508">
    <property type="component" value="Unassembled WGS sequence"/>
</dbReference>
<evidence type="ECO:0000256" key="1">
    <source>
        <dbReference type="SAM" id="SignalP"/>
    </source>
</evidence>
<feature type="chain" id="PRO_5042822154" description="Secreted protein" evidence="1">
    <location>
        <begin position="27"/>
        <end position="96"/>
    </location>
</feature>
<proteinExistence type="predicted"/>
<accession>A0AAN9KF97</accession>
<evidence type="ECO:0000313" key="3">
    <source>
        <dbReference type="Proteomes" id="UP001367508"/>
    </source>
</evidence>
<protein>
    <recommendedName>
        <fullName evidence="4">Secreted protein</fullName>
    </recommendedName>
</protein>
<dbReference type="EMBL" id="JAYMYQ010000008">
    <property type="protein sequence ID" value="KAK7315112.1"/>
    <property type="molecule type" value="Genomic_DNA"/>
</dbReference>
<sequence length="96" mass="11501">MFSFIFCSLHFSIFIFQLCSLSLTHTRTLSLSLCSLLLEYKFTRETQKSLDSREKFRTRKIGGFSRIPRTNLDSIEREQQHLLLILEVESNRRRRE</sequence>
<evidence type="ECO:0008006" key="4">
    <source>
        <dbReference type="Google" id="ProtNLM"/>
    </source>
</evidence>
<comment type="caution">
    <text evidence="2">The sequence shown here is derived from an EMBL/GenBank/DDBJ whole genome shotgun (WGS) entry which is preliminary data.</text>
</comment>
<keyword evidence="3" id="KW-1185">Reference proteome</keyword>
<name>A0AAN9KF97_CANGL</name>
<evidence type="ECO:0000313" key="2">
    <source>
        <dbReference type="EMBL" id="KAK7315112.1"/>
    </source>
</evidence>
<dbReference type="AlphaFoldDB" id="A0AAN9KF97"/>
<keyword evidence="1" id="KW-0732">Signal</keyword>
<gene>
    <name evidence="2" type="ORF">VNO77_33644</name>
</gene>
<reference evidence="2 3" key="1">
    <citation type="submission" date="2024-01" db="EMBL/GenBank/DDBJ databases">
        <title>The genomes of 5 underutilized Papilionoideae crops provide insights into root nodulation and disease resistanc.</title>
        <authorList>
            <person name="Jiang F."/>
        </authorList>
    </citation>
    <scope>NUCLEOTIDE SEQUENCE [LARGE SCALE GENOMIC DNA]</scope>
    <source>
        <strain evidence="2">LVBAO_FW01</strain>
        <tissue evidence="2">Leaves</tissue>
    </source>
</reference>
<feature type="signal peptide" evidence="1">
    <location>
        <begin position="1"/>
        <end position="26"/>
    </location>
</feature>
<organism evidence="2 3">
    <name type="scientific">Canavalia gladiata</name>
    <name type="common">Sword bean</name>
    <name type="synonym">Dolichos gladiatus</name>
    <dbReference type="NCBI Taxonomy" id="3824"/>
    <lineage>
        <taxon>Eukaryota</taxon>
        <taxon>Viridiplantae</taxon>
        <taxon>Streptophyta</taxon>
        <taxon>Embryophyta</taxon>
        <taxon>Tracheophyta</taxon>
        <taxon>Spermatophyta</taxon>
        <taxon>Magnoliopsida</taxon>
        <taxon>eudicotyledons</taxon>
        <taxon>Gunneridae</taxon>
        <taxon>Pentapetalae</taxon>
        <taxon>rosids</taxon>
        <taxon>fabids</taxon>
        <taxon>Fabales</taxon>
        <taxon>Fabaceae</taxon>
        <taxon>Papilionoideae</taxon>
        <taxon>50 kb inversion clade</taxon>
        <taxon>NPAAA clade</taxon>
        <taxon>indigoferoid/millettioid clade</taxon>
        <taxon>Phaseoleae</taxon>
        <taxon>Canavalia</taxon>
    </lineage>
</organism>